<dbReference type="OMA" id="TVQFADD"/>
<protein>
    <submittedName>
        <fullName evidence="1">Uncharacterized protein</fullName>
    </submittedName>
</protein>
<sequence length="221" mass="25583">MSAKNYRLIHNKTQPTFQYQNEPLQVNDKYNVQMSVQPNAVEQLILKDQAKPKTSILDKFIDTDKNRSRTAHNTGLLQQNQMKNEKPNQTVQFADDVQTQKQNIQNQNQININHQNKKTVTLKNLQQTLLFDERTNSVPKAAIQNHIIDDIVKNGDIILKHKGLLNQVQNLKRLKLLKQYEFNHYCLPGIGKSPYVFNDAHSKSTNPGYSRNKEGGKFFTR</sequence>
<dbReference type="Proteomes" id="UP000688137">
    <property type="component" value="Unassembled WGS sequence"/>
</dbReference>
<organism evidence="1 2">
    <name type="scientific">Paramecium primaurelia</name>
    <dbReference type="NCBI Taxonomy" id="5886"/>
    <lineage>
        <taxon>Eukaryota</taxon>
        <taxon>Sar</taxon>
        <taxon>Alveolata</taxon>
        <taxon>Ciliophora</taxon>
        <taxon>Intramacronucleata</taxon>
        <taxon>Oligohymenophorea</taxon>
        <taxon>Peniculida</taxon>
        <taxon>Parameciidae</taxon>
        <taxon>Paramecium</taxon>
    </lineage>
</organism>
<accession>A0A8S1M2P7</accession>
<reference evidence="1" key="1">
    <citation type="submission" date="2021-01" db="EMBL/GenBank/DDBJ databases">
        <authorList>
            <consortium name="Genoscope - CEA"/>
            <person name="William W."/>
        </authorList>
    </citation>
    <scope>NUCLEOTIDE SEQUENCE</scope>
</reference>
<dbReference type="EMBL" id="CAJJDM010000050">
    <property type="protein sequence ID" value="CAD8072852.1"/>
    <property type="molecule type" value="Genomic_DNA"/>
</dbReference>
<name>A0A8S1M2P7_PARPR</name>
<evidence type="ECO:0000313" key="1">
    <source>
        <dbReference type="EMBL" id="CAD8072852.1"/>
    </source>
</evidence>
<keyword evidence="2" id="KW-1185">Reference proteome</keyword>
<comment type="caution">
    <text evidence="1">The sequence shown here is derived from an EMBL/GenBank/DDBJ whole genome shotgun (WGS) entry which is preliminary data.</text>
</comment>
<proteinExistence type="predicted"/>
<dbReference type="AlphaFoldDB" id="A0A8S1M2P7"/>
<evidence type="ECO:0000313" key="2">
    <source>
        <dbReference type="Proteomes" id="UP000688137"/>
    </source>
</evidence>
<gene>
    <name evidence="1" type="ORF">PPRIM_AZ9-3.1.T0500080</name>
</gene>